<organism evidence="7 8">
    <name type="scientific">Qipengyuania spongiae</name>
    <dbReference type="NCBI Taxonomy" id="2909673"/>
    <lineage>
        <taxon>Bacteria</taxon>
        <taxon>Pseudomonadati</taxon>
        <taxon>Pseudomonadota</taxon>
        <taxon>Alphaproteobacteria</taxon>
        <taxon>Sphingomonadales</taxon>
        <taxon>Erythrobacteraceae</taxon>
        <taxon>Qipengyuania</taxon>
    </lineage>
</organism>
<comment type="similarity">
    <text evidence="2">Belongs to the MipA/OmpV family.</text>
</comment>
<feature type="signal peptide" evidence="6">
    <location>
        <begin position="1"/>
        <end position="20"/>
    </location>
</feature>
<keyword evidence="3 6" id="KW-0732">Signal</keyword>
<accession>A0ABY5T2L5</accession>
<feature type="chain" id="PRO_5045504338" evidence="6">
    <location>
        <begin position="21"/>
        <end position="285"/>
    </location>
</feature>
<evidence type="ECO:0000313" key="7">
    <source>
        <dbReference type="EMBL" id="UVI40346.1"/>
    </source>
</evidence>
<name>A0ABY5T2L5_9SPHN</name>
<evidence type="ECO:0000256" key="6">
    <source>
        <dbReference type="SAM" id="SignalP"/>
    </source>
</evidence>
<evidence type="ECO:0000256" key="3">
    <source>
        <dbReference type="ARBA" id="ARBA00022729"/>
    </source>
</evidence>
<dbReference type="RefSeq" id="WP_265560532.1">
    <property type="nucleotide sequence ID" value="NZ_CP092471.1"/>
</dbReference>
<evidence type="ECO:0000256" key="1">
    <source>
        <dbReference type="ARBA" id="ARBA00004442"/>
    </source>
</evidence>
<keyword evidence="5" id="KW-0998">Cell outer membrane</keyword>
<dbReference type="EMBL" id="CP092471">
    <property type="protein sequence ID" value="UVI40346.1"/>
    <property type="molecule type" value="Genomic_DNA"/>
</dbReference>
<comment type="subcellular location">
    <subcellularLocation>
        <location evidence="1">Cell outer membrane</location>
    </subcellularLocation>
</comment>
<evidence type="ECO:0000313" key="8">
    <source>
        <dbReference type="Proteomes" id="UP001065265"/>
    </source>
</evidence>
<dbReference type="PANTHER" id="PTHR38776:SF1">
    <property type="entry name" value="MLTA-INTERACTING PROTEIN-RELATED"/>
    <property type="match status" value="1"/>
</dbReference>
<evidence type="ECO:0000256" key="5">
    <source>
        <dbReference type="ARBA" id="ARBA00023237"/>
    </source>
</evidence>
<dbReference type="Pfam" id="PF06629">
    <property type="entry name" value="MipA"/>
    <property type="match status" value="1"/>
</dbReference>
<sequence>MIRRLALAAGTIALATPLAAQEAPPAGSGDVYDGTVFDGDYLTIGAGVAYLPSYTGSDDYVLTPFPAVQGSIAGIDITPRAGGVALDFIPDAGSGPDLALGVAARIRRDRATQIEDPVVASLGELDTAFEVGPSAGISFPAVLNPYDSLSFNADVLWDVAGAHDGMSITPSVTYFTPLSRGIAASLSVSANHVDDDFADYYFSVTPAASLTSGLPVYDADSGFRDVGATLFVAYDLDGDLTNGGFAIAGLAGYSSLLGDFKETPFTSIRGDADQYFVGLGLGYTF</sequence>
<proteinExistence type="inferred from homology"/>
<evidence type="ECO:0000256" key="4">
    <source>
        <dbReference type="ARBA" id="ARBA00023136"/>
    </source>
</evidence>
<dbReference type="InterPro" id="IPR010583">
    <property type="entry name" value="MipA"/>
</dbReference>
<dbReference type="PANTHER" id="PTHR38776">
    <property type="entry name" value="MLTA-INTERACTING PROTEIN-RELATED"/>
    <property type="match status" value="1"/>
</dbReference>
<keyword evidence="8" id="KW-1185">Reference proteome</keyword>
<evidence type="ECO:0000256" key="2">
    <source>
        <dbReference type="ARBA" id="ARBA00005722"/>
    </source>
</evidence>
<reference evidence="7" key="1">
    <citation type="submission" date="2022-02" db="EMBL/GenBank/DDBJ databases">
        <title>Qipengyuania spongiae sp. nov., isolated from marine sponge.</title>
        <authorList>
            <person name="Li Z."/>
            <person name="Zhang M."/>
        </authorList>
    </citation>
    <scope>NUCLEOTIDE SEQUENCE</scope>
    <source>
        <strain evidence="7">PHS-Z21</strain>
    </source>
</reference>
<gene>
    <name evidence="7" type="ORF">L1F33_05230</name>
</gene>
<dbReference type="Proteomes" id="UP001065265">
    <property type="component" value="Chromosome"/>
</dbReference>
<keyword evidence="4" id="KW-0472">Membrane</keyword>
<protein>
    <submittedName>
        <fullName evidence="7">MipA/OmpV family protein</fullName>
    </submittedName>
</protein>